<accession>A0ABS6Q7H7</accession>
<name>A0ABS6Q7H7_9PSED</name>
<dbReference type="Gene3D" id="1.25.40.10">
    <property type="entry name" value="Tetratricopeptide repeat domain"/>
    <property type="match status" value="2"/>
</dbReference>
<feature type="repeat" description="TPR" evidence="1">
    <location>
        <begin position="48"/>
        <end position="81"/>
    </location>
</feature>
<keyword evidence="1" id="KW-0802">TPR repeat</keyword>
<dbReference type="Proteomes" id="UP000609530">
    <property type="component" value="Unassembled WGS sequence"/>
</dbReference>
<dbReference type="SUPFAM" id="SSF48452">
    <property type="entry name" value="TPR-like"/>
    <property type="match status" value="1"/>
</dbReference>
<evidence type="ECO:0000256" key="1">
    <source>
        <dbReference type="PROSITE-ProRule" id="PRU00339"/>
    </source>
</evidence>
<dbReference type="InterPro" id="IPR011990">
    <property type="entry name" value="TPR-like_helical_dom_sf"/>
</dbReference>
<proteinExistence type="predicted"/>
<comment type="caution">
    <text evidence="2">The sequence shown here is derived from an EMBL/GenBank/DDBJ whole genome shotgun (WGS) entry which is preliminary data.</text>
</comment>
<dbReference type="PANTHER" id="PTHR12558:SF13">
    <property type="entry name" value="CELL DIVISION CYCLE PROTEIN 27 HOMOLOG"/>
    <property type="match status" value="1"/>
</dbReference>
<dbReference type="PROSITE" id="PS51257">
    <property type="entry name" value="PROKAR_LIPOPROTEIN"/>
    <property type="match status" value="1"/>
</dbReference>
<sequence>MNRIGLLLTMIAVLSGCQSMGPELNGVRSVYSAGNSVLYQVQTQSNSPDQAMQVAAMAYQAGDLDQALYQYLRVLELAPERYEALVWVGRIHRERGNNQLAEMAFNEVLGKAPENPDALTELGLLNLSMRKYEQAKALLSQAVAVDQKRFVKDPANTQTGAAALRVDNKSPLKAYNGLGVLADLGDNFAEAQMYYRLAELIEPRSAFVQNSLGYSYYMAGQWTEAEQHYKRGVSYDGTYKPLWRNYGLLLARMARYEEAVSAFEQVEKRAEASNDVGYVCLVEGKLDIAEQFFRSAIEQSPGHYPVAWENLNRVQQVRQIRQLGGNAPVAEPVAVGPVGPVVQVTTASAP</sequence>
<dbReference type="InterPro" id="IPR019734">
    <property type="entry name" value="TPR_rpt"/>
</dbReference>
<evidence type="ECO:0000313" key="2">
    <source>
        <dbReference type="EMBL" id="MBV4490133.1"/>
    </source>
</evidence>
<feature type="repeat" description="TPR" evidence="1">
    <location>
        <begin position="270"/>
        <end position="303"/>
    </location>
</feature>
<dbReference type="RefSeq" id="WP_186677561.1">
    <property type="nucleotide sequence ID" value="NZ_JABWRZ020000001.1"/>
</dbReference>
<feature type="repeat" description="TPR" evidence="1">
    <location>
        <begin position="116"/>
        <end position="149"/>
    </location>
</feature>
<dbReference type="PANTHER" id="PTHR12558">
    <property type="entry name" value="CELL DIVISION CYCLE 16,23,27"/>
    <property type="match status" value="1"/>
</dbReference>
<protein>
    <submittedName>
        <fullName evidence="2">Tetratricopeptide repeat protein</fullName>
    </submittedName>
</protein>
<gene>
    <name evidence="2" type="ORF">HU760_005905</name>
</gene>
<evidence type="ECO:0000313" key="3">
    <source>
        <dbReference type="Proteomes" id="UP000609530"/>
    </source>
</evidence>
<keyword evidence="3" id="KW-1185">Reference proteome</keyword>
<dbReference type="PROSITE" id="PS50005">
    <property type="entry name" value="TPR"/>
    <property type="match status" value="3"/>
</dbReference>
<reference evidence="2 3" key="1">
    <citation type="journal article" date="2020" name="Microorganisms">
        <title>Reliable Identification of Environmental Pseudomonas Isolates Using the rpoD Gene.</title>
        <authorList>
            <consortium name="The Broad Institute Genome Sequencing Platform"/>
            <person name="Girard L."/>
            <person name="Lood C."/>
            <person name="Rokni-Zadeh H."/>
            <person name="van Noort V."/>
            <person name="Lavigne R."/>
            <person name="De Mot R."/>
        </authorList>
    </citation>
    <scope>NUCLEOTIDE SEQUENCE [LARGE SCALE GENOMIC DNA]</scope>
    <source>
        <strain evidence="2 3">RD9SR1</strain>
    </source>
</reference>
<organism evidence="2 3">
    <name type="scientific">Pseudomonas oryzicola</name>
    <dbReference type="NCBI Taxonomy" id="485876"/>
    <lineage>
        <taxon>Bacteria</taxon>
        <taxon>Pseudomonadati</taxon>
        <taxon>Pseudomonadota</taxon>
        <taxon>Gammaproteobacteria</taxon>
        <taxon>Pseudomonadales</taxon>
        <taxon>Pseudomonadaceae</taxon>
        <taxon>Pseudomonas</taxon>
    </lineage>
</organism>
<dbReference type="Pfam" id="PF13181">
    <property type="entry name" value="TPR_8"/>
    <property type="match status" value="1"/>
</dbReference>
<dbReference type="SMART" id="SM00028">
    <property type="entry name" value="TPR"/>
    <property type="match status" value="6"/>
</dbReference>
<dbReference type="Pfam" id="PF13432">
    <property type="entry name" value="TPR_16"/>
    <property type="match status" value="2"/>
</dbReference>
<dbReference type="EMBL" id="JABWRZ020000001">
    <property type="protein sequence ID" value="MBV4490133.1"/>
    <property type="molecule type" value="Genomic_DNA"/>
</dbReference>